<evidence type="ECO:0000313" key="3">
    <source>
        <dbReference type="Proteomes" id="UP000827092"/>
    </source>
</evidence>
<comment type="caution">
    <text evidence="2">The sequence shown here is derived from an EMBL/GenBank/DDBJ whole genome shotgun (WGS) entry which is preliminary data.</text>
</comment>
<organism evidence="2 3">
    <name type="scientific">Oedothorax gibbosus</name>
    <dbReference type="NCBI Taxonomy" id="931172"/>
    <lineage>
        <taxon>Eukaryota</taxon>
        <taxon>Metazoa</taxon>
        <taxon>Ecdysozoa</taxon>
        <taxon>Arthropoda</taxon>
        <taxon>Chelicerata</taxon>
        <taxon>Arachnida</taxon>
        <taxon>Araneae</taxon>
        <taxon>Araneomorphae</taxon>
        <taxon>Entelegynae</taxon>
        <taxon>Araneoidea</taxon>
        <taxon>Linyphiidae</taxon>
        <taxon>Erigoninae</taxon>
        <taxon>Oedothorax</taxon>
    </lineage>
</organism>
<feature type="region of interest" description="Disordered" evidence="1">
    <location>
        <begin position="1"/>
        <end position="23"/>
    </location>
</feature>
<keyword evidence="3" id="KW-1185">Reference proteome</keyword>
<evidence type="ECO:0000256" key="1">
    <source>
        <dbReference type="SAM" id="MobiDB-lite"/>
    </source>
</evidence>
<proteinExistence type="predicted"/>
<dbReference type="EMBL" id="JAFNEN010000015">
    <property type="protein sequence ID" value="KAG8200499.1"/>
    <property type="molecule type" value="Genomic_DNA"/>
</dbReference>
<evidence type="ECO:0000313" key="2">
    <source>
        <dbReference type="EMBL" id="KAG8200499.1"/>
    </source>
</evidence>
<protein>
    <submittedName>
        <fullName evidence="2">Uncharacterized protein</fullName>
    </submittedName>
</protein>
<dbReference type="Proteomes" id="UP000827092">
    <property type="component" value="Unassembled WGS sequence"/>
</dbReference>
<sequence length="70" mass="7898">MSPSTSIYPENIDPLATSQDDSTTPPPLDFAVFSLHALLSEQGTWLDFFDTVTRTNRGWIRCVGRWEVPL</sequence>
<accession>A0AAV6VXP1</accession>
<reference evidence="2 3" key="1">
    <citation type="journal article" date="2022" name="Nat. Ecol. Evol.">
        <title>A masculinizing supergene underlies an exaggerated male reproductive morph in a spider.</title>
        <authorList>
            <person name="Hendrickx F."/>
            <person name="De Corte Z."/>
            <person name="Sonet G."/>
            <person name="Van Belleghem S.M."/>
            <person name="Kostlbacher S."/>
            <person name="Vangestel C."/>
        </authorList>
    </citation>
    <scope>NUCLEOTIDE SEQUENCE [LARGE SCALE GENOMIC DNA]</scope>
    <source>
        <strain evidence="2">W744_W776</strain>
    </source>
</reference>
<dbReference type="AlphaFoldDB" id="A0AAV6VXP1"/>
<name>A0AAV6VXP1_9ARAC</name>
<gene>
    <name evidence="2" type="ORF">JTE90_000577</name>
</gene>